<evidence type="ECO:0000313" key="3">
    <source>
        <dbReference type="EMBL" id="NBZ86275.1"/>
    </source>
</evidence>
<keyword evidence="1" id="KW-0472">Membrane</keyword>
<organism evidence="3 4">
    <name type="scientific">Stagnihabitans tardus</name>
    <dbReference type="NCBI Taxonomy" id="2699202"/>
    <lineage>
        <taxon>Bacteria</taxon>
        <taxon>Pseudomonadati</taxon>
        <taxon>Pseudomonadota</taxon>
        <taxon>Alphaproteobacteria</taxon>
        <taxon>Rhodobacterales</taxon>
        <taxon>Paracoccaceae</taxon>
        <taxon>Stagnihabitans</taxon>
    </lineage>
</organism>
<dbReference type="Proteomes" id="UP001193501">
    <property type="component" value="Unassembled WGS sequence"/>
</dbReference>
<reference evidence="3" key="1">
    <citation type="submission" date="2020-01" db="EMBL/GenBank/DDBJ databases">
        <authorList>
            <person name="Chen W.-M."/>
        </authorList>
    </citation>
    <scope>NUCLEOTIDE SEQUENCE</scope>
    <source>
        <strain evidence="3">CYK-10</strain>
    </source>
</reference>
<protein>
    <submittedName>
        <fullName evidence="3">EamA family transporter</fullName>
    </submittedName>
</protein>
<feature type="transmembrane region" description="Helical" evidence="1">
    <location>
        <begin position="212"/>
        <end position="232"/>
    </location>
</feature>
<proteinExistence type="predicted"/>
<dbReference type="GO" id="GO:0016020">
    <property type="term" value="C:membrane"/>
    <property type="evidence" value="ECO:0007669"/>
    <property type="project" value="InterPro"/>
</dbReference>
<feature type="transmembrane region" description="Helical" evidence="1">
    <location>
        <begin position="267"/>
        <end position="288"/>
    </location>
</feature>
<dbReference type="InterPro" id="IPR000620">
    <property type="entry name" value="EamA_dom"/>
</dbReference>
<dbReference type="AlphaFoldDB" id="A0AAE4YA50"/>
<gene>
    <name evidence="3" type="ORF">GV832_01675</name>
</gene>
<sequence length="300" mass="31652">MNELKFKPLKAALFMALAVFLFSCMDVLTKHMAESFPAPFVVAARYAGNLVLLLALVAPREGKRIVHLGRPWLVILRGACLSAVSLTAALAFQRMPVAETIAVVFLAPFAVTLLAGPLLGEKVQPISWIAAAGGFVGVLMIVRPGSGLDPLGVLYAGLTAGGSIVYNMLSRSLARTETSWSMMFWTALVGTVIFSSVTLGQGAIPVPQGMDLVFLGAMGALSLVGHLLFTQAFRYAPASTISPVNYLQLVWSGILGLLVFGHMPDPWALAGMALIAVSGVSGALYPLIQPRFARKIGGLA</sequence>
<feature type="domain" description="EamA" evidence="2">
    <location>
        <begin position="10"/>
        <end position="142"/>
    </location>
</feature>
<dbReference type="SUPFAM" id="SSF103481">
    <property type="entry name" value="Multidrug resistance efflux transporter EmrE"/>
    <property type="match status" value="2"/>
</dbReference>
<evidence type="ECO:0000256" key="1">
    <source>
        <dbReference type="SAM" id="Phobius"/>
    </source>
</evidence>
<feature type="domain" description="EamA" evidence="2">
    <location>
        <begin position="152"/>
        <end position="277"/>
    </location>
</feature>
<dbReference type="RefSeq" id="WP_168773065.1">
    <property type="nucleotide sequence ID" value="NZ_JAABNR010000001.1"/>
</dbReference>
<keyword evidence="4" id="KW-1185">Reference proteome</keyword>
<dbReference type="EMBL" id="JAABNR010000001">
    <property type="protein sequence ID" value="NBZ86275.1"/>
    <property type="molecule type" value="Genomic_DNA"/>
</dbReference>
<keyword evidence="1" id="KW-1133">Transmembrane helix</keyword>
<feature type="transmembrane region" description="Helical" evidence="1">
    <location>
        <begin position="244"/>
        <end position="261"/>
    </location>
</feature>
<dbReference type="PROSITE" id="PS51257">
    <property type="entry name" value="PROKAR_LIPOPROTEIN"/>
    <property type="match status" value="1"/>
</dbReference>
<name>A0AAE4YA50_9RHOB</name>
<feature type="transmembrane region" description="Helical" evidence="1">
    <location>
        <begin position="98"/>
        <end position="119"/>
    </location>
</feature>
<comment type="caution">
    <text evidence="3">The sequence shown here is derived from an EMBL/GenBank/DDBJ whole genome shotgun (WGS) entry which is preliminary data.</text>
</comment>
<dbReference type="PANTHER" id="PTHR22911">
    <property type="entry name" value="ACYL-MALONYL CONDENSING ENZYME-RELATED"/>
    <property type="match status" value="1"/>
</dbReference>
<dbReference type="InterPro" id="IPR037185">
    <property type="entry name" value="EmrE-like"/>
</dbReference>
<feature type="transmembrane region" description="Helical" evidence="1">
    <location>
        <begin position="151"/>
        <end position="169"/>
    </location>
</feature>
<dbReference type="PANTHER" id="PTHR22911:SF103">
    <property type="entry name" value="BLR2811 PROTEIN"/>
    <property type="match status" value="1"/>
</dbReference>
<feature type="transmembrane region" description="Helical" evidence="1">
    <location>
        <begin position="36"/>
        <end position="59"/>
    </location>
</feature>
<feature type="transmembrane region" description="Helical" evidence="1">
    <location>
        <begin position="71"/>
        <end position="92"/>
    </location>
</feature>
<dbReference type="Pfam" id="PF00892">
    <property type="entry name" value="EamA"/>
    <property type="match status" value="2"/>
</dbReference>
<evidence type="ECO:0000313" key="4">
    <source>
        <dbReference type="Proteomes" id="UP001193501"/>
    </source>
</evidence>
<feature type="transmembrane region" description="Helical" evidence="1">
    <location>
        <begin position="181"/>
        <end position="200"/>
    </location>
</feature>
<accession>A0AAE4YA50</accession>
<keyword evidence="1" id="KW-0812">Transmembrane</keyword>
<feature type="transmembrane region" description="Helical" evidence="1">
    <location>
        <begin position="126"/>
        <end position="145"/>
    </location>
</feature>
<evidence type="ECO:0000259" key="2">
    <source>
        <dbReference type="Pfam" id="PF00892"/>
    </source>
</evidence>